<name>A0A6A6Z4U1_9PEZI</name>
<evidence type="ECO:0000256" key="1">
    <source>
        <dbReference type="SAM" id="MobiDB-lite"/>
    </source>
</evidence>
<dbReference type="GeneID" id="54458222"/>
<protein>
    <recommendedName>
        <fullName evidence="5">Actin-like ATPase domain-containing protein</fullName>
    </recommendedName>
</protein>
<organism evidence="2">
    <name type="scientific">Mytilinidion resinicola</name>
    <dbReference type="NCBI Taxonomy" id="574789"/>
    <lineage>
        <taxon>Eukaryota</taxon>
        <taxon>Fungi</taxon>
        <taxon>Dikarya</taxon>
        <taxon>Ascomycota</taxon>
        <taxon>Pezizomycotina</taxon>
        <taxon>Dothideomycetes</taxon>
        <taxon>Pleosporomycetidae</taxon>
        <taxon>Mytilinidiales</taxon>
        <taxon>Mytilinidiaceae</taxon>
        <taxon>Mytilinidion</taxon>
    </lineage>
</organism>
<dbReference type="EMBL" id="MU003693">
    <property type="protein sequence ID" value="KAF2815673.1"/>
    <property type="molecule type" value="Genomic_DNA"/>
</dbReference>
<accession>A0A6A6Z4U1</accession>
<dbReference type="Proteomes" id="UP000504636">
    <property type="component" value="Unplaced"/>
</dbReference>
<reference evidence="4" key="2">
    <citation type="submission" date="2020-04" db="EMBL/GenBank/DDBJ databases">
        <authorList>
            <consortium name="NCBI Genome Project"/>
        </authorList>
    </citation>
    <scope>NUCLEOTIDE SEQUENCE</scope>
    <source>
        <strain evidence="4">CBS 304.34</strain>
    </source>
</reference>
<dbReference type="Gene3D" id="3.30.420.40">
    <property type="match status" value="1"/>
</dbReference>
<dbReference type="InterPro" id="IPR043129">
    <property type="entry name" value="ATPase_NBD"/>
</dbReference>
<reference evidence="4" key="3">
    <citation type="submission" date="2025-04" db="UniProtKB">
        <authorList>
            <consortium name="RefSeq"/>
        </authorList>
    </citation>
    <scope>IDENTIFICATION</scope>
    <source>
        <strain evidence="4">CBS 304.34</strain>
    </source>
</reference>
<dbReference type="AlphaFoldDB" id="A0A6A6Z4U1"/>
<dbReference type="CDD" id="cd10170">
    <property type="entry name" value="ASKHA_NBD_HSP70"/>
    <property type="match status" value="1"/>
</dbReference>
<feature type="region of interest" description="Disordered" evidence="1">
    <location>
        <begin position="1"/>
        <end position="37"/>
    </location>
</feature>
<sequence length="703" mass="78087">MPSAVLSQAPPSTRPASYHPPSNTSSNVSQLPSAVTSPVQWVTKNDRDASSNRLSPASQVVAPAATHWVTKNGGSSPPIQFLPPSQTYQSSLASSKAELIIGIDLGPATSSVAFAYATNTEAREDIITEWPGAGHHTKPRIPSSIYYDTYSNVIGWGPDTADAIERTRYPRGVTTKVEWFHVYLQLEGGNPYLDAKSMPPLPAGKSAVEVVGDYLSRLREATLASLVKSLGPRIPNDASIVRYYFSHPPIWNEGAKTAFRRAIVHAGYVQDVNDPRVTLMSGPEASAHFCFKTGLLNLKQHDAVLIVDCGASFVDLVALELRSESPFRVQECTGSSGDACGSNAVNRNFSNILRGKIRKMGLPDGSKTAGKIYAKSIMEFENRIRTDFRNNGQKWAADVGIEAEFPEAGIEEGYMTFTNEEILASFEPVVERIFSLINNQIIAIQACNINLKYMLIGGTFGSSEYLFQQIKMHVPWNACTVVRPMDSEAAIVKGLVAAGITDRLTSFNSDILPKCSVFSQQSYYLSVAEFFIPGIHPERFRLQCPDQDRCAYGVRKVLSAGMQLQPDQKFSIQTSKMVKFDHVGSLVLVDKLWSADADLQLDPSGKIYMYEDDRGLDTVEWGIHYQHHFFDQGLQHSLIQCAAEIRTDFTDRNPDAEFRKFRNDQGIWYLIEYEIDIKFPQLEFEVFFKGQRVNNVSSKVRLQ</sequence>
<dbReference type="OrthoDB" id="2963168at2759"/>
<dbReference type="SUPFAM" id="SSF53067">
    <property type="entry name" value="Actin-like ATPase domain"/>
    <property type="match status" value="2"/>
</dbReference>
<evidence type="ECO:0000313" key="2">
    <source>
        <dbReference type="EMBL" id="KAF2815673.1"/>
    </source>
</evidence>
<gene>
    <name evidence="2 4" type="ORF">BDZ99DRAFT_432368</name>
</gene>
<evidence type="ECO:0008006" key="5">
    <source>
        <dbReference type="Google" id="ProtNLM"/>
    </source>
</evidence>
<reference evidence="2 4" key="1">
    <citation type="journal article" date="2020" name="Stud. Mycol.">
        <title>101 Dothideomycetes genomes: a test case for predicting lifestyles and emergence of pathogens.</title>
        <authorList>
            <person name="Haridas S."/>
            <person name="Albert R."/>
            <person name="Binder M."/>
            <person name="Bloem J."/>
            <person name="Labutti K."/>
            <person name="Salamov A."/>
            <person name="Andreopoulos B."/>
            <person name="Baker S."/>
            <person name="Barry K."/>
            <person name="Bills G."/>
            <person name="Bluhm B."/>
            <person name="Cannon C."/>
            <person name="Castanera R."/>
            <person name="Culley D."/>
            <person name="Daum C."/>
            <person name="Ezra D."/>
            <person name="Gonzalez J."/>
            <person name="Henrissat B."/>
            <person name="Kuo A."/>
            <person name="Liang C."/>
            <person name="Lipzen A."/>
            <person name="Lutzoni F."/>
            <person name="Magnuson J."/>
            <person name="Mondo S."/>
            <person name="Nolan M."/>
            <person name="Ohm R."/>
            <person name="Pangilinan J."/>
            <person name="Park H.-J."/>
            <person name="Ramirez L."/>
            <person name="Alfaro M."/>
            <person name="Sun H."/>
            <person name="Tritt A."/>
            <person name="Yoshinaga Y."/>
            <person name="Zwiers L.-H."/>
            <person name="Turgeon B."/>
            <person name="Goodwin S."/>
            <person name="Spatafora J."/>
            <person name="Crous P."/>
            <person name="Grigoriev I."/>
        </authorList>
    </citation>
    <scope>NUCLEOTIDE SEQUENCE</scope>
    <source>
        <strain evidence="2 4">CBS 304.34</strain>
    </source>
</reference>
<proteinExistence type="predicted"/>
<dbReference type="PANTHER" id="PTHR14187">
    <property type="entry name" value="ALPHA KINASE/ELONGATION FACTOR 2 KINASE"/>
    <property type="match status" value="1"/>
</dbReference>
<evidence type="ECO:0000313" key="3">
    <source>
        <dbReference type="Proteomes" id="UP000504636"/>
    </source>
</evidence>
<evidence type="ECO:0000313" key="4">
    <source>
        <dbReference type="RefSeq" id="XP_033582637.1"/>
    </source>
</evidence>
<keyword evidence="3" id="KW-1185">Reference proteome</keyword>
<dbReference type="PANTHER" id="PTHR14187:SF79">
    <property type="entry name" value="HSP70 FAMILY PROTEIN (AFU_ORTHOLOGUE AFUA_1G15200)"/>
    <property type="match status" value="1"/>
</dbReference>
<dbReference type="RefSeq" id="XP_033582637.1">
    <property type="nucleotide sequence ID" value="XM_033717329.1"/>
</dbReference>